<dbReference type="PROSITE" id="PS51671">
    <property type="entry name" value="ACT"/>
    <property type="match status" value="1"/>
</dbReference>
<dbReference type="EMBL" id="JBBNPS010000030">
    <property type="protein sequence ID" value="MEQ3354235.1"/>
    <property type="molecule type" value="Genomic_DNA"/>
</dbReference>
<organism evidence="3 4">
    <name type="scientific">Aedoeadaptatus acetigenes</name>
    <dbReference type="NCBI Taxonomy" id="2981723"/>
    <lineage>
        <taxon>Bacteria</taxon>
        <taxon>Bacillati</taxon>
        <taxon>Bacillota</taxon>
        <taxon>Tissierellia</taxon>
        <taxon>Tissierellales</taxon>
        <taxon>Peptoniphilaceae</taxon>
        <taxon>Aedoeadaptatus</taxon>
    </lineage>
</organism>
<accession>A0ABV1J8F9</accession>
<gene>
    <name evidence="3" type="ORF">AAA081_08015</name>
</gene>
<name>A0ABV1J8F9_9FIRM</name>
<dbReference type="InterPro" id="IPR050990">
    <property type="entry name" value="UPF0237/GcvR_regulator"/>
</dbReference>
<proteinExistence type="inferred from homology"/>
<dbReference type="InterPro" id="IPR022986">
    <property type="entry name" value="UPF0237_ACT"/>
</dbReference>
<comment type="similarity">
    <text evidence="1">Belongs to the UPF0237 family.</text>
</comment>
<evidence type="ECO:0000259" key="2">
    <source>
        <dbReference type="PROSITE" id="PS51671"/>
    </source>
</evidence>
<dbReference type="PANTHER" id="PTHR34875">
    <property type="entry name" value="UPF0237 PROTEIN MJ1558"/>
    <property type="match status" value="1"/>
</dbReference>
<keyword evidence="4" id="KW-1185">Reference proteome</keyword>
<evidence type="ECO:0000256" key="1">
    <source>
        <dbReference type="HAMAP-Rule" id="MF_01054"/>
    </source>
</evidence>
<dbReference type="HAMAP" id="MF_01054">
    <property type="entry name" value="UPF0237"/>
    <property type="match status" value="1"/>
</dbReference>
<protein>
    <recommendedName>
        <fullName evidence="1">UPF0237 protein AAA081_08015</fullName>
    </recommendedName>
</protein>
<dbReference type="RefSeq" id="WP_108831124.1">
    <property type="nucleotide sequence ID" value="NZ_JAOQJD010000018.1"/>
</dbReference>
<dbReference type="InterPro" id="IPR002912">
    <property type="entry name" value="ACT_dom"/>
</dbReference>
<dbReference type="NCBIfam" id="NF001220">
    <property type="entry name" value="PRK00194.1"/>
    <property type="match status" value="1"/>
</dbReference>
<dbReference type="CDD" id="cd04872">
    <property type="entry name" value="ACT_1ZPV"/>
    <property type="match status" value="1"/>
</dbReference>
<evidence type="ECO:0000313" key="3">
    <source>
        <dbReference type="EMBL" id="MEQ3354235.1"/>
    </source>
</evidence>
<dbReference type="SUPFAM" id="SSF55021">
    <property type="entry name" value="ACT-like"/>
    <property type="match status" value="1"/>
</dbReference>
<dbReference type="Proteomes" id="UP001481872">
    <property type="component" value="Unassembled WGS sequence"/>
</dbReference>
<reference evidence="3 4" key="1">
    <citation type="submission" date="2024-04" db="EMBL/GenBank/DDBJ databases">
        <title>Human intestinal bacterial collection.</title>
        <authorList>
            <person name="Pauvert C."/>
            <person name="Hitch T.C.A."/>
            <person name="Clavel T."/>
        </authorList>
    </citation>
    <scope>NUCLEOTIDE SEQUENCE [LARGE SCALE GENOMIC DNA]</scope>
    <source>
        <strain evidence="3 4">CLA-SR-H026</strain>
    </source>
</reference>
<dbReference type="InterPro" id="IPR045865">
    <property type="entry name" value="ACT-like_dom_sf"/>
</dbReference>
<sequence length="89" mass="9861">MKAVVSVLGKDQVGIVSRVTTLLAEHGFNILDISQTIVSSYFTMILVVEHADENFALESVVGDYEALGKSMGLDIRMQHEALFSRMHHI</sequence>
<comment type="caution">
    <text evidence="3">The sequence shown here is derived from an EMBL/GenBank/DDBJ whole genome shotgun (WGS) entry which is preliminary data.</text>
</comment>
<feature type="domain" description="ACT" evidence="2">
    <location>
        <begin position="4"/>
        <end position="78"/>
    </location>
</feature>
<dbReference type="Pfam" id="PF13740">
    <property type="entry name" value="ACT_6"/>
    <property type="match status" value="1"/>
</dbReference>
<evidence type="ECO:0000313" key="4">
    <source>
        <dbReference type="Proteomes" id="UP001481872"/>
    </source>
</evidence>
<dbReference type="PANTHER" id="PTHR34875:SF6">
    <property type="entry name" value="UPF0237 PROTEIN MJ1558"/>
    <property type="match status" value="1"/>
</dbReference>
<dbReference type="Gene3D" id="3.30.70.260">
    <property type="match status" value="1"/>
</dbReference>